<evidence type="ECO:0000256" key="1">
    <source>
        <dbReference type="SAM" id="MobiDB-lite"/>
    </source>
</evidence>
<evidence type="ECO:0000313" key="3">
    <source>
        <dbReference type="Proteomes" id="UP000267081"/>
    </source>
</evidence>
<proteinExistence type="predicted"/>
<accession>A0A3R9FEG4</accession>
<evidence type="ECO:0000313" key="2">
    <source>
        <dbReference type="EMBL" id="RSD23953.1"/>
    </source>
</evidence>
<name>A0A3R9FEG4_9PSEU</name>
<dbReference type="RefSeq" id="WP_125306641.1">
    <property type="nucleotide sequence ID" value="NZ_RSEC01000021.1"/>
</dbReference>
<dbReference type="AlphaFoldDB" id="A0A3R9FEG4"/>
<protein>
    <submittedName>
        <fullName evidence="2">Uncharacterized protein</fullName>
    </submittedName>
</protein>
<keyword evidence="3" id="KW-1185">Reference proteome</keyword>
<reference evidence="2 3" key="1">
    <citation type="submission" date="2018-12" db="EMBL/GenBank/DDBJ databases">
        <title>Amycolatopsis eburnea sp. nov. actinomycete associate with arbuscular mycorrhiza fungal spore.</title>
        <authorList>
            <person name="Lumyong S."/>
            <person name="Chaiya L."/>
        </authorList>
    </citation>
    <scope>NUCLEOTIDE SEQUENCE [LARGE SCALE GENOMIC DNA]</scope>
    <source>
        <strain evidence="2 3">GLM-1</strain>
    </source>
</reference>
<dbReference type="Proteomes" id="UP000267081">
    <property type="component" value="Unassembled WGS sequence"/>
</dbReference>
<sequence length="126" mass="13976">MTAREGETPSAEVGDESDLVPLQDQPDDERTLSALSPDAEADGVICLTQAMSAPASDSERELAEVAALEAASFKHSEARLWQAECQLARPRRIGESLTKADYRAARVVLAHYWPKFQTPRPPRERW</sequence>
<organism evidence="2 3">
    <name type="scientific">Amycolatopsis eburnea</name>
    <dbReference type="NCBI Taxonomy" id="2267691"/>
    <lineage>
        <taxon>Bacteria</taxon>
        <taxon>Bacillati</taxon>
        <taxon>Actinomycetota</taxon>
        <taxon>Actinomycetes</taxon>
        <taxon>Pseudonocardiales</taxon>
        <taxon>Pseudonocardiaceae</taxon>
        <taxon>Amycolatopsis</taxon>
    </lineage>
</organism>
<dbReference type="EMBL" id="RSEC01000021">
    <property type="protein sequence ID" value="RSD23953.1"/>
    <property type="molecule type" value="Genomic_DNA"/>
</dbReference>
<feature type="region of interest" description="Disordered" evidence="1">
    <location>
        <begin position="1"/>
        <end position="30"/>
    </location>
</feature>
<gene>
    <name evidence="2" type="ORF">EIY87_06170</name>
</gene>
<comment type="caution">
    <text evidence="2">The sequence shown here is derived from an EMBL/GenBank/DDBJ whole genome shotgun (WGS) entry which is preliminary data.</text>
</comment>